<dbReference type="Proteomes" id="UP000308707">
    <property type="component" value="Unassembled WGS sequence"/>
</dbReference>
<feature type="transmembrane region" description="Helical" evidence="1">
    <location>
        <begin position="140"/>
        <end position="160"/>
    </location>
</feature>
<evidence type="ECO:0000256" key="1">
    <source>
        <dbReference type="SAM" id="Phobius"/>
    </source>
</evidence>
<feature type="transmembrane region" description="Helical" evidence="1">
    <location>
        <begin position="222"/>
        <end position="239"/>
    </location>
</feature>
<keyword evidence="1" id="KW-1133">Transmembrane helix</keyword>
<feature type="domain" description="Heparan-alpha-glucosaminide N-acetyltransferase catalytic" evidence="2">
    <location>
        <begin position="5"/>
        <end position="221"/>
    </location>
</feature>
<evidence type="ECO:0000313" key="4">
    <source>
        <dbReference type="Proteomes" id="UP000308707"/>
    </source>
</evidence>
<accession>A0A4U5JMB6</accession>
<feature type="transmembrane region" description="Helical" evidence="1">
    <location>
        <begin position="82"/>
        <end position="103"/>
    </location>
</feature>
<dbReference type="PANTHER" id="PTHR31061:SF24">
    <property type="entry name" value="LD22376P"/>
    <property type="match status" value="1"/>
</dbReference>
<feature type="transmembrane region" description="Helical" evidence="1">
    <location>
        <begin position="115"/>
        <end position="133"/>
    </location>
</feature>
<reference evidence="3 4" key="1">
    <citation type="submission" date="2019-04" db="EMBL/GenBank/DDBJ databases">
        <title>Reference strain of H23.</title>
        <authorList>
            <person name="Luo X."/>
        </authorList>
    </citation>
    <scope>NUCLEOTIDE SEQUENCE [LARGE SCALE GENOMIC DNA]</scope>
    <source>
        <strain evidence="3 4">H23</strain>
    </source>
</reference>
<gene>
    <name evidence="3" type="ORF">FCE95_14600</name>
</gene>
<keyword evidence="1" id="KW-0812">Transmembrane</keyword>
<dbReference type="AlphaFoldDB" id="A0A4U5JMB6"/>
<keyword evidence="1" id="KW-0472">Membrane</keyword>
<comment type="caution">
    <text evidence="3">The sequence shown here is derived from an EMBL/GenBank/DDBJ whole genome shotgun (WGS) entry which is preliminary data.</text>
</comment>
<feature type="transmembrane region" description="Helical" evidence="1">
    <location>
        <begin position="193"/>
        <end position="210"/>
    </location>
</feature>
<feature type="transmembrane region" description="Helical" evidence="1">
    <location>
        <begin position="49"/>
        <end position="70"/>
    </location>
</feature>
<dbReference type="OrthoDB" id="9788724at2"/>
<protein>
    <submittedName>
        <fullName evidence="3">DUF1624 domain-containing protein</fullName>
    </submittedName>
</protein>
<evidence type="ECO:0000313" key="3">
    <source>
        <dbReference type="EMBL" id="TKR29378.1"/>
    </source>
</evidence>
<organism evidence="3 4">
    <name type="scientific">Luteimonas gilva</name>
    <dbReference type="NCBI Taxonomy" id="2572684"/>
    <lineage>
        <taxon>Bacteria</taxon>
        <taxon>Pseudomonadati</taxon>
        <taxon>Pseudomonadota</taxon>
        <taxon>Gammaproteobacteria</taxon>
        <taxon>Lysobacterales</taxon>
        <taxon>Lysobacteraceae</taxon>
        <taxon>Luteimonas</taxon>
    </lineage>
</organism>
<name>A0A4U5JMB6_9GAMM</name>
<keyword evidence="4" id="KW-1185">Reference proteome</keyword>
<dbReference type="Pfam" id="PF07786">
    <property type="entry name" value="HGSNAT_cat"/>
    <property type="match status" value="1"/>
</dbReference>
<dbReference type="RefSeq" id="WP_137267780.1">
    <property type="nucleotide sequence ID" value="NZ_SZUA01000003.1"/>
</dbReference>
<feature type="transmembrane region" description="Helical" evidence="1">
    <location>
        <begin position="282"/>
        <end position="305"/>
    </location>
</feature>
<feature type="transmembrane region" description="Helical" evidence="1">
    <location>
        <begin position="325"/>
        <end position="346"/>
    </location>
</feature>
<feature type="transmembrane region" description="Helical" evidence="1">
    <location>
        <begin position="251"/>
        <end position="270"/>
    </location>
</feature>
<evidence type="ECO:0000259" key="2">
    <source>
        <dbReference type="Pfam" id="PF07786"/>
    </source>
</evidence>
<sequence>MTPRRFASVDALRGLTVAAMLLVNDPGDWGHVYAPLLHSEWHGCTPTDLVFPFFLFIVGVSIALGIAPQVETGADRRGLRSAVLLRAARIVGLGLLLHLLAWWWLDKEHYRPWGVLQRIGLCFGFAGLVAIHLRERAQWALLFALLAGYGALLAWGGSYAPWENLASRVDTALLGALNYQYDPTTGRGHDPEGLLSTLPAIATALLGLRAGDWLRRGQWQRLCGAGFFALAAGALWSLWLPFNKNLWTPSYVLWTGGWAMLTLAAFHFLIDRRGWPALGRSFGVNAIAAYAGSALMVYAFAAWGWWEPIYRIGFAGWMTPRFGPYLPSLAFALAFVAFWWLVVRWMDKRSWYVKI</sequence>
<dbReference type="InterPro" id="IPR012429">
    <property type="entry name" value="HGSNAT_cat"/>
</dbReference>
<proteinExistence type="predicted"/>
<dbReference type="EMBL" id="SZUA01000003">
    <property type="protein sequence ID" value="TKR29378.1"/>
    <property type="molecule type" value="Genomic_DNA"/>
</dbReference>
<dbReference type="PANTHER" id="PTHR31061">
    <property type="entry name" value="LD22376P"/>
    <property type="match status" value="1"/>
</dbReference>